<dbReference type="Proteomes" id="UP001158576">
    <property type="component" value="Chromosome PAR"/>
</dbReference>
<dbReference type="SUPFAM" id="SSF57850">
    <property type="entry name" value="RING/U-box"/>
    <property type="match status" value="1"/>
</dbReference>
<sequence length="104" mass="11897">MNKSATDYLLQFEASFDHLEEKMNEKSQEINALWAIVGKLQCDRPHCLIRTKVILSCGHKLCEVCLKRQRRMKKCPLCRCSSPSIISAVPIPITHMNSTKKPAR</sequence>
<feature type="domain" description="RING-type" evidence="5">
    <location>
        <begin position="42"/>
        <end position="79"/>
    </location>
</feature>
<keyword evidence="2 4" id="KW-0863">Zinc-finger</keyword>
<evidence type="ECO:0000256" key="2">
    <source>
        <dbReference type="ARBA" id="ARBA00022771"/>
    </source>
</evidence>
<protein>
    <submittedName>
        <fullName evidence="6">Oidioi.mRNA.OKI2018_I69.PAR.g11560.t1.cds</fullName>
    </submittedName>
</protein>
<keyword evidence="3" id="KW-0862">Zinc</keyword>
<keyword evidence="1" id="KW-0479">Metal-binding</keyword>
<accession>A0ABN7RZB3</accession>
<reference evidence="6 7" key="1">
    <citation type="submission" date="2021-04" db="EMBL/GenBank/DDBJ databases">
        <authorList>
            <person name="Bliznina A."/>
        </authorList>
    </citation>
    <scope>NUCLEOTIDE SEQUENCE [LARGE SCALE GENOMIC DNA]</scope>
</reference>
<organism evidence="6 7">
    <name type="scientific">Oikopleura dioica</name>
    <name type="common">Tunicate</name>
    <dbReference type="NCBI Taxonomy" id="34765"/>
    <lineage>
        <taxon>Eukaryota</taxon>
        <taxon>Metazoa</taxon>
        <taxon>Chordata</taxon>
        <taxon>Tunicata</taxon>
        <taxon>Appendicularia</taxon>
        <taxon>Copelata</taxon>
        <taxon>Oikopleuridae</taxon>
        <taxon>Oikopleura</taxon>
    </lineage>
</organism>
<dbReference type="PROSITE" id="PS50089">
    <property type="entry name" value="ZF_RING_2"/>
    <property type="match status" value="1"/>
</dbReference>
<evidence type="ECO:0000313" key="7">
    <source>
        <dbReference type="Proteomes" id="UP001158576"/>
    </source>
</evidence>
<evidence type="ECO:0000313" key="6">
    <source>
        <dbReference type="EMBL" id="CAG5087510.1"/>
    </source>
</evidence>
<keyword evidence="7" id="KW-1185">Reference proteome</keyword>
<dbReference type="InterPro" id="IPR013083">
    <property type="entry name" value="Znf_RING/FYVE/PHD"/>
</dbReference>
<dbReference type="InterPro" id="IPR017907">
    <property type="entry name" value="Znf_RING_CS"/>
</dbReference>
<gene>
    <name evidence="6" type="ORF">OKIOD_LOCUS3118</name>
</gene>
<dbReference type="PROSITE" id="PS00518">
    <property type="entry name" value="ZF_RING_1"/>
    <property type="match status" value="1"/>
</dbReference>
<dbReference type="Gene3D" id="3.30.40.10">
    <property type="entry name" value="Zinc/RING finger domain, C3HC4 (zinc finger)"/>
    <property type="match status" value="1"/>
</dbReference>
<name>A0ABN7RZB3_OIKDI</name>
<evidence type="ECO:0000256" key="4">
    <source>
        <dbReference type="PROSITE-ProRule" id="PRU00175"/>
    </source>
</evidence>
<evidence type="ECO:0000256" key="3">
    <source>
        <dbReference type="ARBA" id="ARBA00022833"/>
    </source>
</evidence>
<proteinExistence type="predicted"/>
<evidence type="ECO:0000259" key="5">
    <source>
        <dbReference type="PROSITE" id="PS50089"/>
    </source>
</evidence>
<dbReference type="EMBL" id="OU015568">
    <property type="protein sequence ID" value="CAG5087510.1"/>
    <property type="molecule type" value="Genomic_DNA"/>
</dbReference>
<dbReference type="InterPro" id="IPR001841">
    <property type="entry name" value="Znf_RING"/>
</dbReference>
<evidence type="ECO:0000256" key="1">
    <source>
        <dbReference type="ARBA" id="ARBA00022723"/>
    </source>
</evidence>